<evidence type="ECO:0000256" key="2">
    <source>
        <dbReference type="ARBA" id="ARBA00022723"/>
    </source>
</evidence>
<sequence length="489" mass="52812">MSTNPSASPRTAFRRFSVAMGFGSTSKAEVKPESSASAAATPSSIAKYLVDSKAAFLKDAEAAGNEKKWTVVLGNEAGDLDSVASSIAYAWFLSEVEKKPAVPLIQIARDDFVLRAENVYALGLAGIHNPSDELLTTSDIEGKPSFPSSSFFLVDQNRLASQFTGTVIGIIDHHQDEGLYKDTCTVREIVLCGSCSSLVSLALPPQMPAELATLLLTAIVIDTGGFKVGGKATDEDRQGTKLIPLTTLSEPTDVPFAPDALHEVAFIKKLNKDLQHRKSDLSHLGGWDLLRRDYKEYTHSLPWMEGQPTIKVGLATVPVALKVWGKKGKLEKDSVAWMKHRGLTVLGVLTTFTDEKKKKEKDKKGKKDDVKGKGKDKGKGDHKREMAWIILQPEGENAPTIDVPALASRLWAGLEESKELSPQPHKKFNLKKNGKLPSNAKGKVYNQGNASATRKVVAPLVKTILEGAPAASPPSAETEPQKEAATAKL</sequence>
<dbReference type="Proteomes" id="UP000541558">
    <property type="component" value="Unassembled WGS sequence"/>
</dbReference>
<reference evidence="7 8" key="1">
    <citation type="journal article" date="2020" name="ISME J.">
        <title>Uncovering the hidden diversity of litter-decomposition mechanisms in mushroom-forming fungi.</title>
        <authorList>
            <person name="Floudas D."/>
            <person name="Bentzer J."/>
            <person name="Ahren D."/>
            <person name="Johansson T."/>
            <person name="Persson P."/>
            <person name="Tunlid A."/>
        </authorList>
    </citation>
    <scope>NUCLEOTIDE SEQUENCE [LARGE SCALE GENOMIC DNA]</scope>
    <source>
        <strain evidence="7 8">CBS 175.51</strain>
    </source>
</reference>
<dbReference type="Gene3D" id="3.90.1640.10">
    <property type="entry name" value="inorganic pyrophosphatase (n-terminal core)"/>
    <property type="match status" value="1"/>
</dbReference>
<accession>A0A8H5AYP5</accession>
<dbReference type="OrthoDB" id="374045at2759"/>
<dbReference type="EMBL" id="JAACJK010000224">
    <property type="protein sequence ID" value="KAF5313431.1"/>
    <property type="molecule type" value="Genomic_DNA"/>
</dbReference>
<dbReference type="Pfam" id="PF02833">
    <property type="entry name" value="DHHA2"/>
    <property type="match status" value="1"/>
</dbReference>
<dbReference type="SMART" id="SM01131">
    <property type="entry name" value="DHHA2"/>
    <property type="match status" value="1"/>
</dbReference>
<name>A0A8H5AYP5_9AGAR</name>
<feature type="compositionally biased region" description="Low complexity" evidence="5">
    <location>
        <begin position="468"/>
        <end position="478"/>
    </location>
</feature>
<dbReference type="Pfam" id="PF01368">
    <property type="entry name" value="DHH"/>
    <property type="match status" value="1"/>
</dbReference>
<gene>
    <name evidence="7" type="ORF">D9611_008482</name>
</gene>
<evidence type="ECO:0000256" key="3">
    <source>
        <dbReference type="ARBA" id="ARBA00022801"/>
    </source>
</evidence>
<keyword evidence="8" id="KW-1185">Reference proteome</keyword>
<feature type="region of interest" description="Disordered" evidence="5">
    <location>
        <begin position="466"/>
        <end position="489"/>
    </location>
</feature>
<organism evidence="7 8">
    <name type="scientific">Ephemerocybe angulata</name>
    <dbReference type="NCBI Taxonomy" id="980116"/>
    <lineage>
        <taxon>Eukaryota</taxon>
        <taxon>Fungi</taxon>
        <taxon>Dikarya</taxon>
        <taxon>Basidiomycota</taxon>
        <taxon>Agaricomycotina</taxon>
        <taxon>Agaricomycetes</taxon>
        <taxon>Agaricomycetidae</taxon>
        <taxon>Agaricales</taxon>
        <taxon>Agaricineae</taxon>
        <taxon>Psathyrellaceae</taxon>
        <taxon>Ephemerocybe</taxon>
    </lineage>
</organism>
<dbReference type="SUPFAM" id="SSF64182">
    <property type="entry name" value="DHH phosphoesterases"/>
    <property type="match status" value="1"/>
</dbReference>
<protein>
    <recommendedName>
        <fullName evidence="6">DHHA2 domain-containing protein</fullName>
    </recommendedName>
</protein>
<comment type="caution">
    <text evidence="7">The sequence shown here is derived from an EMBL/GenBank/DDBJ whole genome shotgun (WGS) entry which is preliminary data.</text>
</comment>
<dbReference type="InterPro" id="IPR038222">
    <property type="entry name" value="DHHA2_dom_sf"/>
</dbReference>
<dbReference type="InterPro" id="IPR004097">
    <property type="entry name" value="DHHA2"/>
</dbReference>
<dbReference type="AlphaFoldDB" id="A0A8H5AYP5"/>
<dbReference type="Gene3D" id="3.10.310.20">
    <property type="entry name" value="DHHA2 domain"/>
    <property type="match status" value="1"/>
</dbReference>
<dbReference type="PANTHER" id="PTHR12112">
    <property type="entry name" value="BNIP - RELATED"/>
    <property type="match status" value="1"/>
</dbReference>
<dbReference type="PANTHER" id="PTHR12112:SF39">
    <property type="entry name" value="EG:152A3.5 PROTEIN (FBGN0003116_PN PROTEIN)"/>
    <property type="match status" value="1"/>
</dbReference>
<evidence type="ECO:0000256" key="4">
    <source>
        <dbReference type="ARBA" id="ARBA00023211"/>
    </source>
</evidence>
<evidence type="ECO:0000259" key="6">
    <source>
        <dbReference type="SMART" id="SM01131"/>
    </source>
</evidence>
<feature type="region of interest" description="Disordered" evidence="5">
    <location>
        <begin position="416"/>
        <end position="447"/>
    </location>
</feature>
<dbReference type="GO" id="GO:0004309">
    <property type="term" value="F:exopolyphosphatase activity"/>
    <property type="evidence" value="ECO:0007669"/>
    <property type="project" value="TreeGrafter"/>
</dbReference>
<feature type="region of interest" description="Disordered" evidence="5">
    <location>
        <begin position="356"/>
        <end position="384"/>
    </location>
</feature>
<proteinExistence type="predicted"/>
<feature type="compositionally biased region" description="Basic residues" evidence="5">
    <location>
        <begin position="424"/>
        <end position="434"/>
    </location>
</feature>
<dbReference type="InterPro" id="IPR038763">
    <property type="entry name" value="DHH_sf"/>
</dbReference>
<dbReference type="GO" id="GO:0046872">
    <property type="term" value="F:metal ion binding"/>
    <property type="evidence" value="ECO:0007669"/>
    <property type="project" value="UniProtKB-KW"/>
</dbReference>
<dbReference type="InterPro" id="IPR001667">
    <property type="entry name" value="DDH_dom"/>
</dbReference>
<comment type="cofactor">
    <cofactor evidence="1">
        <name>Mn(2+)</name>
        <dbReference type="ChEBI" id="CHEBI:29035"/>
    </cofactor>
</comment>
<feature type="domain" description="DHHA2" evidence="6">
    <location>
        <begin position="271"/>
        <end position="465"/>
    </location>
</feature>
<evidence type="ECO:0000256" key="5">
    <source>
        <dbReference type="SAM" id="MobiDB-lite"/>
    </source>
</evidence>
<evidence type="ECO:0000313" key="8">
    <source>
        <dbReference type="Proteomes" id="UP000541558"/>
    </source>
</evidence>
<keyword evidence="2" id="KW-0479">Metal-binding</keyword>
<keyword evidence="3" id="KW-0378">Hydrolase</keyword>
<dbReference type="GO" id="GO:0005737">
    <property type="term" value="C:cytoplasm"/>
    <property type="evidence" value="ECO:0007669"/>
    <property type="project" value="InterPro"/>
</dbReference>
<keyword evidence="4" id="KW-0464">Manganese</keyword>
<evidence type="ECO:0000313" key="7">
    <source>
        <dbReference type="EMBL" id="KAF5313431.1"/>
    </source>
</evidence>
<evidence type="ECO:0000256" key="1">
    <source>
        <dbReference type="ARBA" id="ARBA00001936"/>
    </source>
</evidence>